<dbReference type="PANTHER" id="PTHR38644">
    <property type="entry name" value="EXPRESSED PROTEIN"/>
    <property type="match status" value="1"/>
</dbReference>
<evidence type="ECO:0000313" key="5">
    <source>
        <dbReference type="Proteomes" id="UP001182556"/>
    </source>
</evidence>
<keyword evidence="2" id="KW-0472">Membrane</keyword>
<dbReference type="InterPro" id="IPR056196">
    <property type="entry name" value="Mmc1_C"/>
</dbReference>
<dbReference type="Proteomes" id="UP001182556">
    <property type="component" value="Unassembled WGS sequence"/>
</dbReference>
<organism evidence="4 5">
    <name type="scientific">Papiliotrema laurentii</name>
    <name type="common">Cryptococcus laurentii</name>
    <dbReference type="NCBI Taxonomy" id="5418"/>
    <lineage>
        <taxon>Eukaryota</taxon>
        <taxon>Fungi</taxon>
        <taxon>Dikarya</taxon>
        <taxon>Basidiomycota</taxon>
        <taxon>Agaricomycotina</taxon>
        <taxon>Tremellomycetes</taxon>
        <taxon>Tremellales</taxon>
        <taxon>Rhynchogastremaceae</taxon>
        <taxon>Papiliotrema</taxon>
    </lineage>
</organism>
<dbReference type="EMBL" id="JAODAN010000012">
    <property type="protein sequence ID" value="KAK1920836.1"/>
    <property type="molecule type" value="Genomic_DNA"/>
</dbReference>
<keyword evidence="2" id="KW-1133">Transmembrane helix</keyword>
<reference evidence="4" key="1">
    <citation type="submission" date="2023-02" db="EMBL/GenBank/DDBJ databases">
        <title>Identification and recombinant expression of a fungal hydrolase from Papiliotrema laurentii that hydrolyzes apple cutin and clears colloidal polyester polyurethane.</title>
        <authorList>
            <consortium name="DOE Joint Genome Institute"/>
            <person name="Roman V.A."/>
            <person name="Bojanowski C."/>
            <person name="Crable B.R."/>
            <person name="Wagner D.N."/>
            <person name="Hung C.S."/>
            <person name="Nadeau L.J."/>
            <person name="Schratz L."/>
            <person name="Haridas S."/>
            <person name="Pangilinan J."/>
            <person name="Lipzen A."/>
            <person name="Na H."/>
            <person name="Yan M."/>
            <person name="Ng V."/>
            <person name="Grigoriev I.V."/>
            <person name="Spatafora J.W."/>
            <person name="Barlow D."/>
            <person name="Biffinger J."/>
            <person name="Kelley-Loughnane N."/>
            <person name="Varaljay V.A."/>
            <person name="Crookes-Goodson W.J."/>
        </authorList>
    </citation>
    <scope>NUCLEOTIDE SEQUENCE</scope>
    <source>
        <strain evidence="4">5307AH</strain>
    </source>
</reference>
<accession>A0AAD9CS34</accession>
<dbReference type="AlphaFoldDB" id="A0AAD9CS34"/>
<evidence type="ECO:0000259" key="3">
    <source>
        <dbReference type="Pfam" id="PF23868"/>
    </source>
</evidence>
<keyword evidence="2" id="KW-0812">Transmembrane</keyword>
<feature type="coiled-coil region" evidence="1">
    <location>
        <begin position="627"/>
        <end position="654"/>
    </location>
</feature>
<sequence>MIRSVISTHGRRRSAILDIPLIQRVTSRPPFALTSRVCHRAYAAAATVSSGSQHGTQMNSLASQQQAAISGKLAAIHRLLAVDFGGSDDWLRRVDAAREDLASTRPTTMGVFGGQFAGQRDVLSALLRDPLADTEFSRDAIVKRHVDSATEVLSIEYGQDSKRTPTTLVLPSTWLQKSGLTVREISSSGTERIIDQLLQTDVAVLVLDPLYLLSIPQIAEIASAVALKPGLTFVVNGSIPPSQTEDDIRGRLRQQWANLAHSLNAPEPNIVNVHAHQAMSAFDAFSSGMQAASISARSAAVEAFQRQYDQSHIGSLQSCLSKVASQIFDPQTATASATARLSLLHLQEIIQNDRRVNLAARDTIRALRAVASQAKSDAKHLSVVNRGIDGGMVEGGVDHSIAQTQHGLEHLFRTRWSWLNLILKARADEVGVESKAYVHQQFGKDLERSLVFEAGQLAQLQKSLSAETDTILRHLADPRRLSHPISSPVLLNHLSTLTLSIPPFEADSLLSPVQLRRQQLMQETLPRLQTSVQRSLLSSLIIASGGVGLSWSAYISPLTALSAASATGCGLLSIVMALALGQRWWGRAQRRFWAEWQRVTLMLHGDLKANLAEVIESRLVIKPMAAANGLEDIIDRRERRLDQLEQAIKDLGQQNQ</sequence>
<dbReference type="PANTHER" id="PTHR38644:SF1">
    <property type="entry name" value="EXPRESSED PROTEIN"/>
    <property type="match status" value="1"/>
</dbReference>
<keyword evidence="5" id="KW-1185">Reference proteome</keyword>
<proteinExistence type="predicted"/>
<name>A0AAD9CS34_PAPLA</name>
<evidence type="ECO:0000256" key="2">
    <source>
        <dbReference type="SAM" id="Phobius"/>
    </source>
</evidence>
<protein>
    <recommendedName>
        <fullName evidence="3">Mmc1 C-terminal domain-containing protein</fullName>
    </recommendedName>
</protein>
<feature type="transmembrane region" description="Helical" evidence="2">
    <location>
        <begin position="560"/>
        <end position="581"/>
    </location>
</feature>
<evidence type="ECO:0000256" key="1">
    <source>
        <dbReference type="SAM" id="Coils"/>
    </source>
</evidence>
<gene>
    <name evidence="4" type="ORF">DB88DRAFT_543070</name>
</gene>
<comment type="caution">
    <text evidence="4">The sequence shown here is derived from an EMBL/GenBank/DDBJ whole genome shotgun (WGS) entry which is preliminary data.</text>
</comment>
<feature type="domain" description="Mmc1 C-terminal" evidence="3">
    <location>
        <begin position="405"/>
        <end position="595"/>
    </location>
</feature>
<dbReference type="Pfam" id="PF23868">
    <property type="entry name" value="Mmc1_C"/>
    <property type="match status" value="1"/>
</dbReference>
<keyword evidence="1" id="KW-0175">Coiled coil</keyword>
<evidence type="ECO:0000313" key="4">
    <source>
        <dbReference type="EMBL" id="KAK1920836.1"/>
    </source>
</evidence>